<dbReference type="Ensembl" id="ENSSMAT00000014339.2">
    <property type="protein sequence ID" value="ENSSMAP00000014153.2"/>
    <property type="gene ID" value="ENSSMAG00000008656.2"/>
</dbReference>
<dbReference type="GeneTree" id="ENSGT00940000157625"/>
<dbReference type="Pfam" id="PF00595">
    <property type="entry name" value="PDZ"/>
    <property type="match status" value="1"/>
</dbReference>
<feature type="compositionally biased region" description="Basic and acidic residues" evidence="1">
    <location>
        <begin position="64"/>
        <end position="80"/>
    </location>
</feature>
<dbReference type="SUPFAM" id="SSF50156">
    <property type="entry name" value="PDZ domain-like"/>
    <property type="match status" value="1"/>
</dbReference>
<sequence length="948" mass="106489">MFARIFIPKKHRQRFDDAVSQNVINRLCRSKSISEPQGRVRRSRSEDHSERHHGSKRASSVPRDGGEPGGRGETERERGLRKSVSGMPAHPPIGPNQRIVRVYRGKKSFGFTLRGHAPVCIDSVIPDSPAEECGLKTGDRILFLNGLDMRNCSHEKVVSMLQGSGAIPTLVVEEGPSDFSPDETDLEDSSPALSSLQWVAEILPPSIKVHGRTFSQQLEHLLTIQERYTVCKSLETFFQHRNVDTLIVDVFPVLDTPAKQLIWQFIYQLLTYDEQERCQSKLSRFLGFKSSGESETECGDNVYGWRTLRSHVSLFMLYCALGIHVDESGSQEERQSGDGTSFPESPDLNHVGITVAVNPACPCPGRSLCPLLCMRSATRAAWNPTLTSAWRAPPASPHHPDSGPNTLTRRKKLFTFSRPPRSRDTDKFLDALSEQLGHRITLVDDFVPGENDYEEVRDHIISLIYLSSGSSEDHTSSDEASSPSYFSESEPIPPPPTQSPPPPPPFQALIPPPVQFTDPLPPVRFSPEHTPRSRMPFQPNLYFWISKAPPPPPPPLPPPCDPPPLPKSGKHAADTNHMSVKRLRWEQVENSEGTIWGQLGEDSDYDKLTDMVKFLDLDLHFGTQRRSSELCRTSGHAASHSILIAHLKLSPAELRQVLMNMTTNRLEPAHIKQLLLYAPDDDEVKQYEQFDQDPAKLSEPDQFIFQMLMVPEYKTRLRSLHFKTTLQERTEEMKVAYDYIYKASVELRSSKKLAKILEFVLAMGNYLNNGQPKSNKTTSFKINFLSELSTTKTVDGKSTFLHILAKSLCQHFPELLNFSRDLTTVPLAAKVNQRNIATELRDLHATIQDIRTACLKIPPTSEDHFASVMSSFLENSHPAIQSLESLETRAMDEFSKVASYFGEDGKASSTEAFFGIFAEFVSKFERALSETQTSENPRSPRLSSPPAW</sequence>
<dbReference type="InterPro" id="IPR036034">
    <property type="entry name" value="PDZ_sf"/>
</dbReference>
<reference evidence="4" key="1">
    <citation type="submission" date="2023-05" db="EMBL/GenBank/DDBJ databases">
        <title>High-quality long-read genome of Scophthalmus maximus.</title>
        <authorList>
            <person name="Lien S."/>
            <person name="Martinez P."/>
        </authorList>
    </citation>
    <scope>NUCLEOTIDE SEQUENCE [LARGE SCALE GENOMIC DNA]</scope>
</reference>
<feature type="region of interest" description="Disordered" evidence="1">
    <location>
        <begin position="469"/>
        <end position="532"/>
    </location>
</feature>
<feature type="domain" description="PDZ" evidence="2">
    <location>
        <begin position="99"/>
        <end position="176"/>
    </location>
</feature>
<reference evidence="4" key="2">
    <citation type="submission" date="2025-08" db="UniProtKB">
        <authorList>
            <consortium name="Ensembl"/>
        </authorList>
    </citation>
    <scope>IDENTIFICATION</scope>
</reference>
<dbReference type="Gene3D" id="1.20.58.2220">
    <property type="entry name" value="Formin, FH2 domain"/>
    <property type="match status" value="1"/>
</dbReference>
<feature type="region of interest" description="Disordered" evidence="1">
    <location>
        <begin position="30"/>
        <end position="98"/>
    </location>
</feature>
<protein>
    <submittedName>
        <fullName evidence="4">Glutamate receptor, ionotropic, delta 2 (Grid2) interacting protein, b</fullName>
    </submittedName>
</protein>
<evidence type="ECO:0000313" key="5">
    <source>
        <dbReference type="Proteomes" id="UP000694558"/>
    </source>
</evidence>
<dbReference type="PROSITE" id="PS51444">
    <property type="entry name" value="FH2"/>
    <property type="match status" value="1"/>
</dbReference>
<dbReference type="InterPro" id="IPR042201">
    <property type="entry name" value="FH2_Formin_sf"/>
</dbReference>
<proteinExistence type="predicted"/>
<dbReference type="CDD" id="cd07355">
    <property type="entry name" value="HN_L-delphilin-R2_like"/>
    <property type="match status" value="1"/>
</dbReference>
<feature type="compositionally biased region" description="Pro residues" evidence="1">
    <location>
        <begin position="548"/>
        <end position="566"/>
    </location>
</feature>
<dbReference type="InterPro" id="IPR051425">
    <property type="entry name" value="Formin_Homology"/>
</dbReference>
<evidence type="ECO:0000259" key="2">
    <source>
        <dbReference type="PROSITE" id="PS50106"/>
    </source>
</evidence>
<dbReference type="Pfam" id="PF02181">
    <property type="entry name" value="FH2"/>
    <property type="match status" value="1"/>
</dbReference>
<organism evidence="4 5">
    <name type="scientific">Scophthalmus maximus</name>
    <name type="common">Turbot</name>
    <name type="synonym">Psetta maxima</name>
    <dbReference type="NCBI Taxonomy" id="52904"/>
    <lineage>
        <taxon>Eukaryota</taxon>
        <taxon>Metazoa</taxon>
        <taxon>Chordata</taxon>
        <taxon>Craniata</taxon>
        <taxon>Vertebrata</taxon>
        <taxon>Euteleostomi</taxon>
        <taxon>Actinopterygii</taxon>
        <taxon>Neopterygii</taxon>
        <taxon>Teleostei</taxon>
        <taxon>Neoteleostei</taxon>
        <taxon>Acanthomorphata</taxon>
        <taxon>Carangaria</taxon>
        <taxon>Pleuronectiformes</taxon>
        <taxon>Pleuronectoidei</taxon>
        <taxon>Scophthalmidae</taxon>
        <taxon>Scophthalmus</taxon>
    </lineage>
</organism>
<dbReference type="CDD" id="cd06744">
    <property type="entry name" value="PDZ2_L-delphilin-like"/>
    <property type="match status" value="1"/>
</dbReference>
<dbReference type="Proteomes" id="UP000694558">
    <property type="component" value="Chromosome 18"/>
</dbReference>
<feature type="region of interest" description="Disordered" evidence="1">
    <location>
        <begin position="546"/>
        <end position="573"/>
    </location>
</feature>
<dbReference type="SUPFAM" id="SSF101447">
    <property type="entry name" value="Formin homology 2 domain (FH2 domain)"/>
    <property type="match status" value="1"/>
</dbReference>
<feature type="region of interest" description="Disordered" evidence="1">
    <location>
        <begin position="388"/>
        <end position="408"/>
    </location>
</feature>
<feature type="region of interest" description="Disordered" evidence="1">
    <location>
        <begin position="928"/>
        <end position="948"/>
    </location>
</feature>
<dbReference type="InterPro" id="IPR015425">
    <property type="entry name" value="FH2_Formin"/>
</dbReference>
<evidence type="ECO:0000256" key="1">
    <source>
        <dbReference type="SAM" id="MobiDB-lite"/>
    </source>
</evidence>
<dbReference type="Gene3D" id="2.30.42.10">
    <property type="match status" value="1"/>
</dbReference>
<dbReference type="SMART" id="SM00228">
    <property type="entry name" value="PDZ"/>
    <property type="match status" value="1"/>
</dbReference>
<name>A0A8D3A8C1_SCOMX</name>
<feature type="compositionally biased region" description="Low complexity" evidence="1">
    <location>
        <begin position="478"/>
        <end position="490"/>
    </location>
</feature>
<accession>A0A8D3A8C1</accession>
<dbReference type="PANTHER" id="PTHR45725:SF12">
    <property type="entry name" value="DELPHILIN-RELATED"/>
    <property type="match status" value="1"/>
</dbReference>
<gene>
    <name evidence="4" type="primary">grid2ipb</name>
</gene>
<evidence type="ECO:0000313" key="4">
    <source>
        <dbReference type="Ensembl" id="ENSSMAP00000014153.2"/>
    </source>
</evidence>
<evidence type="ECO:0000259" key="3">
    <source>
        <dbReference type="PROSITE" id="PS51444"/>
    </source>
</evidence>
<dbReference type="PANTHER" id="PTHR45725">
    <property type="entry name" value="FORMIN HOMOLOGY 2 FAMILY MEMBER"/>
    <property type="match status" value="1"/>
</dbReference>
<feature type="compositionally biased region" description="Pro residues" evidence="1">
    <location>
        <begin position="491"/>
        <end position="524"/>
    </location>
</feature>
<dbReference type="PROSITE" id="PS50106">
    <property type="entry name" value="PDZ"/>
    <property type="match status" value="1"/>
</dbReference>
<feature type="compositionally biased region" description="Basic and acidic residues" evidence="1">
    <location>
        <begin position="43"/>
        <end position="52"/>
    </location>
</feature>
<dbReference type="AlphaFoldDB" id="A0A8D3A8C1"/>
<feature type="domain" description="FH2" evidence="3">
    <location>
        <begin position="570"/>
        <end position="948"/>
    </location>
</feature>
<dbReference type="Gene3D" id="1.20.1160.20">
    <property type="match status" value="1"/>
</dbReference>
<dbReference type="InterPro" id="IPR001478">
    <property type="entry name" value="PDZ"/>
</dbReference>
<dbReference type="SMART" id="SM00498">
    <property type="entry name" value="FH2"/>
    <property type="match status" value="1"/>
</dbReference>